<organism evidence="1 2">
    <name type="scientific">Oxalobacter vibrioformis</name>
    <dbReference type="NCBI Taxonomy" id="933080"/>
    <lineage>
        <taxon>Bacteria</taxon>
        <taxon>Pseudomonadati</taxon>
        <taxon>Pseudomonadota</taxon>
        <taxon>Betaproteobacteria</taxon>
        <taxon>Burkholderiales</taxon>
        <taxon>Oxalobacteraceae</taxon>
        <taxon>Oxalobacter</taxon>
    </lineage>
</organism>
<dbReference type="AlphaFoldDB" id="A0A9E9LXU1"/>
<dbReference type="EMBL" id="CP098242">
    <property type="protein sequence ID" value="WAW11241.1"/>
    <property type="molecule type" value="Genomic_DNA"/>
</dbReference>
<dbReference type="Proteomes" id="UP001156215">
    <property type="component" value="Chromosome"/>
</dbReference>
<name>A0A9E9LXU1_9BURK</name>
<dbReference type="RefSeq" id="WP_269310351.1">
    <property type="nucleotide sequence ID" value="NZ_CP098242.1"/>
</dbReference>
<evidence type="ECO:0000313" key="2">
    <source>
        <dbReference type="Proteomes" id="UP001156215"/>
    </source>
</evidence>
<accession>A0A9E9LXU1</accession>
<keyword evidence="2" id="KW-1185">Reference proteome</keyword>
<gene>
    <name evidence="1" type="ORF">NB640_06325</name>
</gene>
<sequence>MSEGKKLPPRKAYSLKDAAHELGCSIEALLDWGNQGIVKICMKLSKKTRMSLIDRHKTEYERYCEDYNIQHNTMPDISKHTATVSMTTSMFNWGNNYNGDAFIMLHPYWEDTIRKKVFNKSKGEYDIDKKVSARAPAIILGFWAIQRGHFYDFDVDGDNDLDSIFHAYGGDAEAVARVMLTLDDLFLMGPEFEKLRNYKPGNEKTTGEKLEESINEYAVPTQRMPMQEERILSLLRQLKYDPQNLPQKPPGKPGVRAEILELAMKEKKIFTSKTAVYKAWQRLRDKNEIR</sequence>
<reference evidence="1" key="1">
    <citation type="journal article" date="2022" name="Front. Microbiol.">
        <title>New perspectives on an old grouping: The genomic and phenotypic variability of Oxalobacter formigenes and the implications for calcium oxalate stone prevention.</title>
        <authorList>
            <person name="Chmiel J.A."/>
            <person name="Carr C."/>
            <person name="Stuivenberg G.A."/>
            <person name="Venema R."/>
            <person name="Chanyi R.M."/>
            <person name="Al K.F."/>
            <person name="Giguere D."/>
            <person name="Say H."/>
            <person name="Akouris P.P."/>
            <person name="Dominguez Romero S.A."/>
            <person name="Kwong A."/>
            <person name="Tai V."/>
            <person name="Koval S.F."/>
            <person name="Razvi H."/>
            <person name="Bjazevic J."/>
            <person name="Burton J.P."/>
        </authorList>
    </citation>
    <scope>NUCLEOTIDE SEQUENCE</scope>
    <source>
        <strain evidence="1">WoOx3</strain>
    </source>
</reference>
<proteinExistence type="predicted"/>
<dbReference type="KEGG" id="ovb:NB640_06325"/>
<protein>
    <submittedName>
        <fullName evidence="1">Uncharacterized protein</fullName>
    </submittedName>
</protein>
<evidence type="ECO:0000313" key="1">
    <source>
        <dbReference type="EMBL" id="WAW11241.1"/>
    </source>
</evidence>